<dbReference type="AlphaFoldDB" id="A0A5S6QCT2"/>
<name>A0A5S6QCT2_TRIMR</name>
<accession>A0A5S6QCT2</accession>
<dbReference type="Proteomes" id="UP000046395">
    <property type="component" value="Unassembled WGS sequence"/>
</dbReference>
<sequence>MFSRERIFLTTIDEGSACYCRRSSLTLLNDAPAQAVSSLKGVRTGAVACRETSFAASPGESGRPTFPKGRSLNETPPHRKAVRPKRAAVDGSALTSTKADRLTRIIVDNLRTPADPAITGSRQNIQIERFGRGIIQD</sequence>
<protein>
    <submittedName>
        <fullName evidence="3">Uncharacterized protein</fullName>
    </submittedName>
</protein>
<feature type="region of interest" description="Disordered" evidence="1">
    <location>
        <begin position="53"/>
        <end position="95"/>
    </location>
</feature>
<evidence type="ECO:0000313" key="2">
    <source>
        <dbReference type="Proteomes" id="UP000046395"/>
    </source>
</evidence>
<evidence type="ECO:0000256" key="1">
    <source>
        <dbReference type="SAM" id="MobiDB-lite"/>
    </source>
</evidence>
<evidence type="ECO:0000313" key="3">
    <source>
        <dbReference type="WBParaSite" id="TMUE_1000004900.1"/>
    </source>
</evidence>
<dbReference type="WBParaSite" id="TMUE_1000004900.1">
    <property type="protein sequence ID" value="TMUE_1000004900.1"/>
    <property type="gene ID" value="WBGene00299142"/>
</dbReference>
<organism evidence="2 3">
    <name type="scientific">Trichuris muris</name>
    <name type="common">Mouse whipworm</name>
    <dbReference type="NCBI Taxonomy" id="70415"/>
    <lineage>
        <taxon>Eukaryota</taxon>
        <taxon>Metazoa</taxon>
        <taxon>Ecdysozoa</taxon>
        <taxon>Nematoda</taxon>
        <taxon>Enoplea</taxon>
        <taxon>Dorylaimia</taxon>
        <taxon>Trichinellida</taxon>
        <taxon>Trichuridae</taxon>
        <taxon>Trichuris</taxon>
    </lineage>
</organism>
<reference evidence="3" key="1">
    <citation type="submission" date="2019-12" db="UniProtKB">
        <authorList>
            <consortium name="WormBaseParasite"/>
        </authorList>
    </citation>
    <scope>IDENTIFICATION</scope>
</reference>
<proteinExistence type="predicted"/>
<keyword evidence="2" id="KW-1185">Reference proteome</keyword>